<dbReference type="AlphaFoldDB" id="A0A2Z4GE51"/>
<keyword evidence="1" id="KW-0732">Signal</keyword>
<dbReference type="EMBL" id="CP029480">
    <property type="protein sequence ID" value="AWV99526.1"/>
    <property type="molecule type" value="Genomic_DNA"/>
</dbReference>
<reference evidence="2 3" key="1">
    <citation type="submission" date="2018-05" db="EMBL/GenBank/DDBJ databases">
        <title>Complete genome sequence of Arcticibacterium luteifluviistationis SM1504T, a cytophagaceae bacterium isolated from Arctic surface seawater.</title>
        <authorList>
            <person name="Li Y."/>
            <person name="Qin Q.-L."/>
        </authorList>
    </citation>
    <scope>NUCLEOTIDE SEQUENCE [LARGE SCALE GENOMIC DNA]</scope>
    <source>
        <strain evidence="2 3">SM1504</strain>
    </source>
</reference>
<name>A0A2Z4GE51_9BACT</name>
<dbReference type="Proteomes" id="UP000249873">
    <property type="component" value="Chromosome"/>
</dbReference>
<dbReference type="Pfam" id="PF13715">
    <property type="entry name" value="CarbopepD_reg_2"/>
    <property type="match status" value="1"/>
</dbReference>
<protein>
    <recommendedName>
        <fullName evidence="4">Carboxypeptidase-like regulatory domain-containing protein</fullName>
    </recommendedName>
</protein>
<feature type="signal peptide" evidence="1">
    <location>
        <begin position="1"/>
        <end position="19"/>
    </location>
</feature>
<dbReference type="InterPro" id="IPR008969">
    <property type="entry name" value="CarboxyPept-like_regulatory"/>
</dbReference>
<dbReference type="KEGG" id="als:DJ013_15675"/>
<gene>
    <name evidence="2" type="ORF">DJ013_15675</name>
</gene>
<evidence type="ECO:0000313" key="3">
    <source>
        <dbReference type="Proteomes" id="UP000249873"/>
    </source>
</evidence>
<evidence type="ECO:0000256" key="1">
    <source>
        <dbReference type="SAM" id="SignalP"/>
    </source>
</evidence>
<feature type="chain" id="PRO_5016250979" description="Carboxypeptidase-like regulatory domain-containing protein" evidence="1">
    <location>
        <begin position="20"/>
        <end position="255"/>
    </location>
</feature>
<dbReference type="SUPFAM" id="SSF49464">
    <property type="entry name" value="Carboxypeptidase regulatory domain-like"/>
    <property type="match status" value="1"/>
</dbReference>
<dbReference type="RefSeq" id="WP_111372894.1">
    <property type="nucleotide sequence ID" value="NZ_CP029480.1"/>
</dbReference>
<organism evidence="2 3">
    <name type="scientific">Arcticibacterium luteifluviistationis</name>
    <dbReference type="NCBI Taxonomy" id="1784714"/>
    <lineage>
        <taxon>Bacteria</taxon>
        <taxon>Pseudomonadati</taxon>
        <taxon>Bacteroidota</taxon>
        <taxon>Cytophagia</taxon>
        <taxon>Cytophagales</taxon>
        <taxon>Leadbetterellaceae</taxon>
        <taxon>Arcticibacterium</taxon>
    </lineage>
</organism>
<keyword evidence="3" id="KW-1185">Reference proteome</keyword>
<dbReference type="OrthoDB" id="1116175at2"/>
<evidence type="ECO:0008006" key="4">
    <source>
        <dbReference type="Google" id="ProtNLM"/>
    </source>
</evidence>
<evidence type="ECO:0000313" key="2">
    <source>
        <dbReference type="EMBL" id="AWV99526.1"/>
    </source>
</evidence>
<proteinExistence type="predicted"/>
<sequence length="255" mass="28640">MTIKLRILFVLLTSLVAFQSNGQKLWSVYGKVLNSQSKSPLSSLTVTNQRTEYVVVTNKSGDFFIRAAEGDSLIIRGIGFGETTIYWDKEVGHPTIGLDQQAIALEEVVVRDKRSETIEREIKAFLENPRNAKTMKRDIVGNLVRTTASGGLGGGAGISIDALYDLWSKDGKSKRKAAELEYQDLRRFYIELRYNKGKVAAITNLKDPDLSEFMEYCKLGDEIILNASDYDLTYQIMLCLREFNNTASFPVLKSN</sequence>
<accession>A0A2Z4GE51</accession>